<evidence type="ECO:0000313" key="8">
    <source>
        <dbReference type="EMBL" id="KAK6129235.1"/>
    </source>
</evidence>
<gene>
    <name evidence="8" type="ORF">DH2020_036944</name>
</gene>
<sequence length="233" mass="26979">MKKPNNPPFLLLFLFLSLCSASNVSNAVLYNHLQLVYTWPHTFCLDRRVSCKKPVPQNFVLHGLWPAHDKVGKNLIYCSKSGSISWALNKYEKQLTTSWPSLRRDLTNKQFWQYQWDKHGTCVLPRMNVLRYLQLIITLQPKFDLLRALSTNDIKPNGSSYPRKIVEDAIRHEIGGRDFYMSCQNLRNVDLIKEIYVCLDYSGHRVISCPTSNNPRGCGRNKNLVFTAAKSRM</sequence>
<name>A0ABR0V5B1_REHGL</name>
<accession>A0ABR0V5B1</accession>
<dbReference type="PROSITE" id="PS00530">
    <property type="entry name" value="RNASE_T2_1"/>
    <property type="match status" value="1"/>
</dbReference>
<dbReference type="SUPFAM" id="SSF55895">
    <property type="entry name" value="Ribonuclease Rh-like"/>
    <property type="match status" value="1"/>
</dbReference>
<evidence type="ECO:0000313" key="9">
    <source>
        <dbReference type="Proteomes" id="UP001318860"/>
    </source>
</evidence>
<dbReference type="PROSITE" id="PS00531">
    <property type="entry name" value="RNASE_T2_2"/>
    <property type="match status" value="1"/>
</dbReference>
<protein>
    <submittedName>
        <fullName evidence="8">Uncharacterized protein</fullName>
    </submittedName>
</protein>
<evidence type="ECO:0000256" key="1">
    <source>
        <dbReference type="ARBA" id="ARBA00007469"/>
    </source>
</evidence>
<evidence type="ECO:0000256" key="5">
    <source>
        <dbReference type="ARBA" id="ARBA00023157"/>
    </source>
</evidence>
<dbReference type="InterPro" id="IPR018188">
    <property type="entry name" value="RNase_T2_His_AS_1"/>
</dbReference>
<evidence type="ECO:0000256" key="6">
    <source>
        <dbReference type="RuleBase" id="RU004328"/>
    </source>
</evidence>
<keyword evidence="4" id="KW-0378">Hydrolase</keyword>
<comment type="caution">
    <text evidence="8">The sequence shown here is derived from an EMBL/GenBank/DDBJ whole genome shotgun (WGS) entry which is preliminary data.</text>
</comment>
<dbReference type="InterPro" id="IPR036430">
    <property type="entry name" value="RNase_T2-like_sf"/>
</dbReference>
<keyword evidence="3" id="KW-0255">Endonuclease</keyword>
<evidence type="ECO:0000256" key="7">
    <source>
        <dbReference type="SAM" id="SignalP"/>
    </source>
</evidence>
<dbReference type="PANTHER" id="PTHR11240:SF65">
    <property type="entry name" value="RIBONUCLEASE S-5-LIKE"/>
    <property type="match status" value="1"/>
</dbReference>
<organism evidence="8 9">
    <name type="scientific">Rehmannia glutinosa</name>
    <name type="common">Chinese foxglove</name>
    <dbReference type="NCBI Taxonomy" id="99300"/>
    <lineage>
        <taxon>Eukaryota</taxon>
        <taxon>Viridiplantae</taxon>
        <taxon>Streptophyta</taxon>
        <taxon>Embryophyta</taxon>
        <taxon>Tracheophyta</taxon>
        <taxon>Spermatophyta</taxon>
        <taxon>Magnoliopsida</taxon>
        <taxon>eudicotyledons</taxon>
        <taxon>Gunneridae</taxon>
        <taxon>Pentapetalae</taxon>
        <taxon>asterids</taxon>
        <taxon>lamiids</taxon>
        <taxon>Lamiales</taxon>
        <taxon>Orobanchaceae</taxon>
        <taxon>Rehmannieae</taxon>
        <taxon>Rehmannia</taxon>
    </lineage>
</organism>
<feature type="signal peptide" evidence="7">
    <location>
        <begin position="1"/>
        <end position="21"/>
    </location>
</feature>
<keyword evidence="9" id="KW-1185">Reference proteome</keyword>
<dbReference type="InterPro" id="IPR033130">
    <property type="entry name" value="RNase_T2_His_AS_2"/>
</dbReference>
<dbReference type="CDD" id="cd01061">
    <property type="entry name" value="RNase_T2_euk"/>
    <property type="match status" value="1"/>
</dbReference>
<evidence type="ECO:0000256" key="3">
    <source>
        <dbReference type="ARBA" id="ARBA00022759"/>
    </source>
</evidence>
<dbReference type="InterPro" id="IPR001568">
    <property type="entry name" value="RNase_T2-like"/>
</dbReference>
<keyword evidence="7" id="KW-0732">Signal</keyword>
<reference evidence="8 9" key="1">
    <citation type="journal article" date="2021" name="Comput. Struct. Biotechnol. J.">
        <title>De novo genome assembly of the potent medicinal plant Rehmannia glutinosa using nanopore technology.</title>
        <authorList>
            <person name="Ma L."/>
            <person name="Dong C."/>
            <person name="Song C."/>
            <person name="Wang X."/>
            <person name="Zheng X."/>
            <person name="Niu Y."/>
            <person name="Chen S."/>
            <person name="Feng W."/>
        </authorList>
    </citation>
    <scope>NUCLEOTIDE SEQUENCE [LARGE SCALE GENOMIC DNA]</scope>
    <source>
        <strain evidence="8">DH-2019</strain>
    </source>
</reference>
<dbReference type="EMBL" id="JABTTQ020001659">
    <property type="protein sequence ID" value="KAK6129235.1"/>
    <property type="molecule type" value="Genomic_DNA"/>
</dbReference>
<keyword evidence="2" id="KW-0540">Nuclease</keyword>
<dbReference type="Proteomes" id="UP001318860">
    <property type="component" value="Unassembled WGS sequence"/>
</dbReference>
<evidence type="ECO:0000256" key="2">
    <source>
        <dbReference type="ARBA" id="ARBA00022722"/>
    </source>
</evidence>
<dbReference type="Pfam" id="PF00445">
    <property type="entry name" value="Ribonuclease_T2"/>
    <property type="match status" value="1"/>
</dbReference>
<feature type="chain" id="PRO_5045834939" evidence="7">
    <location>
        <begin position="22"/>
        <end position="233"/>
    </location>
</feature>
<proteinExistence type="inferred from homology"/>
<evidence type="ECO:0000256" key="4">
    <source>
        <dbReference type="ARBA" id="ARBA00022801"/>
    </source>
</evidence>
<dbReference type="PANTHER" id="PTHR11240">
    <property type="entry name" value="RIBONUCLEASE T2"/>
    <property type="match status" value="1"/>
</dbReference>
<dbReference type="InterPro" id="IPR033697">
    <property type="entry name" value="Ribonuclease_T2_eukaryotic"/>
</dbReference>
<keyword evidence="5" id="KW-1015">Disulfide bond</keyword>
<dbReference type="Gene3D" id="3.90.730.10">
    <property type="entry name" value="Ribonuclease T2-like"/>
    <property type="match status" value="1"/>
</dbReference>
<comment type="similarity">
    <text evidence="1 6">Belongs to the RNase T2 family.</text>
</comment>